<dbReference type="Proteomes" id="UP000078200">
    <property type="component" value="Unassembled WGS sequence"/>
</dbReference>
<evidence type="ECO:0000313" key="1">
    <source>
        <dbReference type="EnsemblMetazoa" id="GAUT044309-PA"/>
    </source>
</evidence>
<dbReference type="VEuPathDB" id="VectorBase:GAUT044309"/>
<evidence type="ECO:0000313" key="2">
    <source>
        <dbReference type="Proteomes" id="UP000078200"/>
    </source>
</evidence>
<reference evidence="1" key="1">
    <citation type="submission" date="2020-05" db="UniProtKB">
        <authorList>
            <consortium name="EnsemblMetazoa"/>
        </authorList>
    </citation>
    <scope>IDENTIFICATION</scope>
    <source>
        <strain evidence="1">TTRI</strain>
    </source>
</reference>
<dbReference type="EnsemblMetazoa" id="GAUT044309-RA">
    <property type="protein sequence ID" value="GAUT044309-PA"/>
    <property type="gene ID" value="GAUT044309"/>
</dbReference>
<proteinExistence type="predicted"/>
<accession>A0A1A9VQE7</accession>
<dbReference type="AlphaFoldDB" id="A0A1A9VQE7"/>
<name>A0A1A9VQE7_GLOAU</name>
<sequence>MEIFSSCTHDINSRAPPLTALKKDEEIYYQLRLIKIWFWLRICHMRATPNDPNTEEDLGSDPFNSVPWNEIELAFTPTQTKCFALSNGALNREVESNSDIQIYNRFITKQFNHDIISINYLNNRVLLRGCLEMNEKIYEEVGQLLHLKILKHNLHELSSALGTSGTDIVEECSTP</sequence>
<protein>
    <submittedName>
        <fullName evidence="1">Uncharacterized protein</fullName>
    </submittedName>
</protein>
<keyword evidence="2" id="KW-1185">Reference proteome</keyword>
<organism evidence="1 2">
    <name type="scientific">Glossina austeni</name>
    <name type="common">Savannah tsetse fly</name>
    <dbReference type="NCBI Taxonomy" id="7395"/>
    <lineage>
        <taxon>Eukaryota</taxon>
        <taxon>Metazoa</taxon>
        <taxon>Ecdysozoa</taxon>
        <taxon>Arthropoda</taxon>
        <taxon>Hexapoda</taxon>
        <taxon>Insecta</taxon>
        <taxon>Pterygota</taxon>
        <taxon>Neoptera</taxon>
        <taxon>Endopterygota</taxon>
        <taxon>Diptera</taxon>
        <taxon>Brachycera</taxon>
        <taxon>Muscomorpha</taxon>
        <taxon>Hippoboscoidea</taxon>
        <taxon>Glossinidae</taxon>
        <taxon>Glossina</taxon>
    </lineage>
</organism>